<feature type="compositionally biased region" description="Polar residues" evidence="5">
    <location>
        <begin position="595"/>
        <end position="628"/>
    </location>
</feature>
<dbReference type="PANTHER" id="PTHR24064">
    <property type="entry name" value="SOLUTE CARRIER FAMILY 22 MEMBER"/>
    <property type="match status" value="1"/>
</dbReference>
<organism evidence="7">
    <name type="scientific">Daphnia magna</name>
    <dbReference type="NCBI Taxonomy" id="35525"/>
    <lineage>
        <taxon>Eukaryota</taxon>
        <taxon>Metazoa</taxon>
        <taxon>Ecdysozoa</taxon>
        <taxon>Arthropoda</taxon>
        <taxon>Crustacea</taxon>
        <taxon>Branchiopoda</taxon>
        <taxon>Diplostraca</taxon>
        <taxon>Cladocera</taxon>
        <taxon>Anomopoda</taxon>
        <taxon>Daphniidae</taxon>
        <taxon>Daphnia</taxon>
    </lineage>
</organism>
<evidence type="ECO:0000256" key="1">
    <source>
        <dbReference type="ARBA" id="ARBA00004141"/>
    </source>
</evidence>
<dbReference type="OrthoDB" id="6884957at2759"/>
<proteinExistence type="predicted"/>
<keyword evidence="2 6" id="KW-0812">Transmembrane</keyword>
<feature type="transmembrane region" description="Helical" evidence="6">
    <location>
        <begin position="346"/>
        <end position="363"/>
    </location>
</feature>
<feature type="transmembrane region" description="Helical" evidence="6">
    <location>
        <begin position="23"/>
        <end position="43"/>
    </location>
</feature>
<dbReference type="InterPro" id="IPR020846">
    <property type="entry name" value="MFS_dom"/>
</dbReference>
<name>A0A0P5EQ20_9CRUS</name>
<keyword evidence="3 6" id="KW-1133">Transmembrane helix</keyword>
<dbReference type="RefSeq" id="XP_032788004.1">
    <property type="nucleotide sequence ID" value="XM_032932113.2"/>
</dbReference>
<feature type="transmembrane region" description="Helical" evidence="6">
    <location>
        <begin position="466"/>
        <end position="485"/>
    </location>
</feature>
<dbReference type="SUPFAM" id="SSF103473">
    <property type="entry name" value="MFS general substrate transporter"/>
    <property type="match status" value="1"/>
</dbReference>
<comment type="subcellular location">
    <subcellularLocation>
        <location evidence="1">Membrane</location>
        <topology evidence="1">Multi-pass membrane protein</topology>
    </subcellularLocation>
</comment>
<dbReference type="EMBL" id="GDIQ01085047">
    <property type="protein sequence ID" value="JAN09690.1"/>
    <property type="molecule type" value="Transcribed_RNA"/>
</dbReference>
<dbReference type="CDD" id="cd17317">
    <property type="entry name" value="MFS_SLC22"/>
    <property type="match status" value="1"/>
</dbReference>
<dbReference type="InterPro" id="IPR036259">
    <property type="entry name" value="MFS_trans_sf"/>
</dbReference>
<reference evidence="7" key="1">
    <citation type="submission" date="2015-10" db="EMBL/GenBank/DDBJ databases">
        <title>EvidentialGene: Evidence-directed Construction of Complete mRNA Transcriptomes without Genomes.</title>
        <authorList>
            <person name="Gilbert D.G."/>
        </authorList>
    </citation>
    <scope>NUCLEOTIDE SEQUENCE</scope>
</reference>
<dbReference type="Gene3D" id="1.20.1250.20">
    <property type="entry name" value="MFS general substrate transporter like domains"/>
    <property type="match status" value="1"/>
</dbReference>
<feature type="transmembrane region" description="Helical" evidence="6">
    <location>
        <begin position="169"/>
        <end position="188"/>
    </location>
</feature>
<sequence length="628" mass="70436">MAIEDFDDILPHVGSFGPFQKRILLLSLPVNYFLAVVYMAQIYQTLTPEHWCAVPELNNLELSERRNLSIPMETRDGELVYSRCRMFDVNFTQMDVTEQPNSSWPTKPCSTADGWDYDLSGGMYHTIVSESNWVCDDDWRPNFAQAMFFVGAIVGSLLFGLLADWYGRLPVLIMSNVLACGAGVATGFAKGFVDYVVCRFLVGMAYDLHYMMMYIILMEYVGPEKRTIVGNVPLAIFLTLGASSLPWIAYALADWRLFSIISSAPIAIIVVAWWLVPESARWLVLKGKSDQTLKTLQQCARINKKTVDPLIYEEFQAATLRTYQLEKDNPINWMDLFRSPKMRQRFLIITLTWMVITVVYDGYVRSLAILPYSVFITNSIAGALELPADLVPVVTLDRLGRRWTLMMALSLAGLAGVATGIVPQSSAMLMTLLAMASRFFITIAMNTGIQYTVELIPTQLRGQGTGVVHITGHGATFFAPFILYLSTYYNTLPYIVLGALSIFGGIVCLLLPETANQNLPESVADAEHFGKGQSFFNMPCLSKRRERQQRLNDVDNVKKTLPALDVVGVETINSTRRYVKDLSQPPCQLGKSKQETGSLPRRQQTDGWQNDSFASSDPSLQKNQTTRF</sequence>
<feature type="transmembrane region" description="Helical" evidence="6">
    <location>
        <begin position="369"/>
        <end position="391"/>
    </location>
</feature>
<accession>A0A0P5EQ20</accession>
<feature type="transmembrane region" description="Helical" evidence="6">
    <location>
        <begin position="228"/>
        <end position="249"/>
    </location>
</feature>
<feature type="transmembrane region" description="Helical" evidence="6">
    <location>
        <begin position="427"/>
        <end position="445"/>
    </location>
</feature>
<dbReference type="RefSeq" id="XP_032788005.1">
    <property type="nucleotide sequence ID" value="XM_032932114.2"/>
</dbReference>
<dbReference type="RefSeq" id="XP_032788006.1">
    <property type="nucleotide sequence ID" value="XM_032932115.2"/>
</dbReference>
<evidence type="ECO:0000256" key="4">
    <source>
        <dbReference type="ARBA" id="ARBA00023136"/>
    </source>
</evidence>
<dbReference type="Pfam" id="PF00083">
    <property type="entry name" value="Sugar_tr"/>
    <property type="match status" value="1"/>
</dbReference>
<protein>
    <submittedName>
        <fullName evidence="7">Synaptic vesicle protein</fullName>
    </submittedName>
</protein>
<evidence type="ECO:0000256" key="6">
    <source>
        <dbReference type="SAM" id="Phobius"/>
    </source>
</evidence>
<dbReference type="AlphaFoldDB" id="A0A0P5EQ20"/>
<dbReference type="GeneID" id="116925418"/>
<feature type="transmembrane region" description="Helical" evidence="6">
    <location>
        <begin position="491"/>
        <end position="511"/>
    </location>
</feature>
<dbReference type="InterPro" id="IPR005828">
    <property type="entry name" value="MFS_sugar_transport-like"/>
</dbReference>
<feature type="transmembrane region" description="Helical" evidence="6">
    <location>
        <begin position="403"/>
        <end position="421"/>
    </location>
</feature>
<evidence type="ECO:0000256" key="2">
    <source>
        <dbReference type="ARBA" id="ARBA00022692"/>
    </source>
</evidence>
<dbReference type="GO" id="GO:0022857">
    <property type="term" value="F:transmembrane transporter activity"/>
    <property type="evidence" value="ECO:0007669"/>
    <property type="project" value="InterPro"/>
</dbReference>
<dbReference type="KEGG" id="dmk:116925418"/>
<dbReference type="PROSITE" id="PS50850">
    <property type="entry name" value="MFS"/>
    <property type="match status" value="1"/>
</dbReference>
<keyword evidence="4 6" id="KW-0472">Membrane</keyword>
<feature type="transmembrane region" description="Helical" evidence="6">
    <location>
        <begin position="255"/>
        <end position="276"/>
    </location>
</feature>
<feature type="region of interest" description="Disordered" evidence="5">
    <location>
        <begin position="583"/>
        <end position="628"/>
    </location>
</feature>
<feature type="transmembrane region" description="Helical" evidence="6">
    <location>
        <begin position="200"/>
        <end position="221"/>
    </location>
</feature>
<feature type="transmembrane region" description="Helical" evidence="6">
    <location>
        <begin position="143"/>
        <end position="162"/>
    </location>
</feature>
<evidence type="ECO:0000313" key="7">
    <source>
        <dbReference type="EMBL" id="JAN09690.1"/>
    </source>
</evidence>
<evidence type="ECO:0000256" key="3">
    <source>
        <dbReference type="ARBA" id="ARBA00022989"/>
    </source>
</evidence>
<evidence type="ECO:0000256" key="5">
    <source>
        <dbReference type="SAM" id="MobiDB-lite"/>
    </source>
</evidence>
<dbReference type="GO" id="GO:0016020">
    <property type="term" value="C:membrane"/>
    <property type="evidence" value="ECO:0007669"/>
    <property type="project" value="UniProtKB-SubCell"/>
</dbReference>